<reference evidence="1" key="1">
    <citation type="journal article" date="2019" name="Beilstein J. Org. Chem.">
        <title>Nanangenines: drimane sesquiterpenoids as the dominant metabolite cohort of a novel Australian fungus, Aspergillus nanangensis.</title>
        <authorList>
            <person name="Lacey H.J."/>
            <person name="Gilchrist C.L.M."/>
            <person name="Crombie A."/>
            <person name="Kalaitzis J.A."/>
            <person name="Vuong D."/>
            <person name="Rutledge P.J."/>
            <person name="Turner P."/>
            <person name="Pitt J.I."/>
            <person name="Lacey E."/>
            <person name="Chooi Y.H."/>
            <person name="Piggott A.M."/>
        </authorList>
    </citation>
    <scope>NUCLEOTIDE SEQUENCE</scope>
    <source>
        <strain evidence="1">MST-FP2251</strain>
    </source>
</reference>
<gene>
    <name evidence="1" type="ORF">FE257_003903</name>
</gene>
<reference evidence="1" key="2">
    <citation type="submission" date="2020-02" db="EMBL/GenBank/DDBJ databases">
        <authorList>
            <person name="Gilchrist C.L.M."/>
            <person name="Chooi Y.-H."/>
        </authorList>
    </citation>
    <scope>NUCLEOTIDE SEQUENCE</scope>
    <source>
        <strain evidence="1">MST-FP2251</strain>
    </source>
</reference>
<dbReference type="AlphaFoldDB" id="A0AAD4CTG5"/>
<proteinExistence type="predicted"/>
<organism evidence="1 2">
    <name type="scientific">Aspergillus nanangensis</name>
    <dbReference type="NCBI Taxonomy" id="2582783"/>
    <lineage>
        <taxon>Eukaryota</taxon>
        <taxon>Fungi</taxon>
        <taxon>Dikarya</taxon>
        <taxon>Ascomycota</taxon>
        <taxon>Pezizomycotina</taxon>
        <taxon>Eurotiomycetes</taxon>
        <taxon>Eurotiomycetidae</taxon>
        <taxon>Eurotiales</taxon>
        <taxon>Aspergillaceae</taxon>
        <taxon>Aspergillus</taxon>
        <taxon>Aspergillus subgen. Circumdati</taxon>
    </lineage>
</organism>
<name>A0AAD4CTG5_ASPNN</name>
<evidence type="ECO:0000313" key="2">
    <source>
        <dbReference type="Proteomes" id="UP001194746"/>
    </source>
</evidence>
<keyword evidence="2" id="KW-1185">Reference proteome</keyword>
<evidence type="ECO:0000313" key="1">
    <source>
        <dbReference type="EMBL" id="KAF9891437.1"/>
    </source>
</evidence>
<dbReference type="Proteomes" id="UP001194746">
    <property type="component" value="Unassembled WGS sequence"/>
</dbReference>
<comment type="caution">
    <text evidence="1">The sequence shown here is derived from an EMBL/GenBank/DDBJ whole genome shotgun (WGS) entry which is preliminary data.</text>
</comment>
<sequence length="216" mass="24648">MEWSVNPERNVKHPFIKLAVTDICPEDVASFFRLQREPPLLHRVLLEVDKQELPGHLVSLLADYELACGYGFENEALVRPCLDAILLTTLATHKRQQLDLLGEDPASYESGSIKSLDFQFEKHIKLAWTYNKEKYIVTGTMDYSLWYGCPPVRECNLVVIEAKSLSESGRCEALAYMAMLLHARKFAGRSDTVMHGIATNGNRWEFVRIDAQSQMR</sequence>
<protein>
    <submittedName>
        <fullName evidence="1">Uncharacterized protein</fullName>
    </submittedName>
</protein>
<dbReference type="EMBL" id="VCAU01000018">
    <property type="protein sequence ID" value="KAF9891437.1"/>
    <property type="molecule type" value="Genomic_DNA"/>
</dbReference>
<accession>A0AAD4CTG5</accession>